<gene>
    <name evidence="1" type="ORF">C5167_008646</name>
</gene>
<dbReference type="Gramene" id="RZC64958">
    <property type="protein sequence ID" value="RZC64958"/>
    <property type="gene ID" value="C5167_008646"/>
</dbReference>
<reference evidence="1 2" key="1">
    <citation type="journal article" date="2018" name="Science">
        <title>The opium poppy genome and morphinan production.</title>
        <authorList>
            <person name="Guo L."/>
            <person name="Winzer T."/>
            <person name="Yang X."/>
            <person name="Li Y."/>
            <person name="Ning Z."/>
            <person name="He Z."/>
            <person name="Teodor R."/>
            <person name="Lu Y."/>
            <person name="Bowser T.A."/>
            <person name="Graham I.A."/>
            <person name="Ye K."/>
        </authorList>
    </citation>
    <scope>NUCLEOTIDE SEQUENCE [LARGE SCALE GENOMIC DNA]</scope>
    <source>
        <strain evidence="2">cv. HN1</strain>
        <tissue evidence="1">Leaves</tissue>
    </source>
</reference>
<protein>
    <submittedName>
        <fullName evidence="1">Uncharacterized protein</fullName>
    </submittedName>
</protein>
<dbReference type="AlphaFoldDB" id="A0A4Y7JYV4"/>
<dbReference type="EMBL" id="CM010720">
    <property type="protein sequence ID" value="RZC64958.1"/>
    <property type="molecule type" value="Genomic_DNA"/>
</dbReference>
<sequence>MKSSTRPDETFWNTGQLCGSRTPIHVYLSGRAVWYEMLPDVLILNDIKGPNFVPLKYTSFIISLVAVAKAVDDYPALFTAFLLCNTGMVYIYERCHTSKGSKVQVESY</sequence>
<name>A0A4Y7JYV4_PAPSO</name>
<evidence type="ECO:0000313" key="2">
    <source>
        <dbReference type="Proteomes" id="UP000316621"/>
    </source>
</evidence>
<proteinExistence type="predicted"/>
<organism evidence="1 2">
    <name type="scientific">Papaver somniferum</name>
    <name type="common">Opium poppy</name>
    <dbReference type="NCBI Taxonomy" id="3469"/>
    <lineage>
        <taxon>Eukaryota</taxon>
        <taxon>Viridiplantae</taxon>
        <taxon>Streptophyta</taxon>
        <taxon>Embryophyta</taxon>
        <taxon>Tracheophyta</taxon>
        <taxon>Spermatophyta</taxon>
        <taxon>Magnoliopsida</taxon>
        <taxon>Ranunculales</taxon>
        <taxon>Papaveraceae</taxon>
        <taxon>Papaveroideae</taxon>
        <taxon>Papaver</taxon>
    </lineage>
</organism>
<keyword evidence="2" id="KW-1185">Reference proteome</keyword>
<evidence type="ECO:0000313" key="1">
    <source>
        <dbReference type="EMBL" id="RZC64958.1"/>
    </source>
</evidence>
<accession>A0A4Y7JYV4</accession>
<dbReference type="Proteomes" id="UP000316621">
    <property type="component" value="Chromosome 6"/>
</dbReference>